<proteinExistence type="predicted"/>
<dbReference type="RefSeq" id="WP_166283438.1">
    <property type="nucleotide sequence ID" value="NZ_JTHE03000111.1"/>
</dbReference>
<evidence type="ECO:0000256" key="2">
    <source>
        <dbReference type="SAM" id="MobiDB-lite"/>
    </source>
</evidence>
<organism evidence="3 4">
    <name type="scientific">Lyngbya confervoides BDU141951</name>
    <dbReference type="NCBI Taxonomy" id="1574623"/>
    <lineage>
        <taxon>Bacteria</taxon>
        <taxon>Bacillati</taxon>
        <taxon>Cyanobacteriota</taxon>
        <taxon>Cyanophyceae</taxon>
        <taxon>Oscillatoriophycideae</taxon>
        <taxon>Oscillatoriales</taxon>
        <taxon>Microcoleaceae</taxon>
        <taxon>Lyngbya</taxon>
    </lineage>
</organism>
<keyword evidence="1" id="KW-0175">Coiled coil</keyword>
<feature type="coiled-coil region" evidence="1">
    <location>
        <begin position="161"/>
        <end position="188"/>
    </location>
</feature>
<dbReference type="EMBL" id="JTHE03000111">
    <property type="protein sequence ID" value="MCM1985090.1"/>
    <property type="molecule type" value="Genomic_DNA"/>
</dbReference>
<feature type="compositionally biased region" description="Polar residues" evidence="2">
    <location>
        <begin position="353"/>
        <end position="364"/>
    </location>
</feature>
<keyword evidence="4" id="KW-1185">Reference proteome</keyword>
<comment type="caution">
    <text evidence="3">The sequence shown here is derived from an EMBL/GenBank/DDBJ whole genome shotgun (WGS) entry which is preliminary data.</text>
</comment>
<gene>
    <name evidence="3" type="ORF">QQ91_0019915</name>
</gene>
<feature type="region of interest" description="Disordered" evidence="2">
    <location>
        <begin position="133"/>
        <end position="153"/>
    </location>
</feature>
<sequence length="373" mass="41686">MSENPVQRSDADELKRSAGDLVGAIASNLGQRSAGDPATEPLDQFVDHLRQNSDLTENDAISIQLGRRKVFQLDEAGEASYKQLTSPERRKIAAFQEGEPIQGSLRVYVNRAEQPALQVKAGEVVHNEIQYRSEVQQQETSRNSIEPPEQKTEERSIVQQLELLQKELAATQAALEQTNRRLAMVEQRQVTLANPKLSQWVNGIQQKYQAHLQKLGDRLENKVTQTQQAIAAKVNEGREFVQGKVDQGKQSVTSKLDEGKQFVQQRVEQGKQAIAQAWMKTVVEPSLAKIAQSFGTDMPDGAKVFRTQEYQITQQGNATHIFRNDGTRVTPDNLNGRDQKVLMALSDKAEKIGTQQSKKVTTPSVRKAVKPRL</sequence>
<evidence type="ECO:0000313" key="3">
    <source>
        <dbReference type="EMBL" id="MCM1985090.1"/>
    </source>
</evidence>
<evidence type="ECO:0000313" key="4">
    <source>
        <dbReference type="Proteomes" id="UP000031561"/>
    </source>
</evidence>
<name>A0ABD4TA74_9CYAN</name>
<feature type="region of interest" description="Disordered" evidence="2">
    <location>
        <begin position="352"/>
        <end position="373"/>
    </location>
</feature>
<protein>
    <submittedName>
        <fullName evidence="3">Uncharacterized protein</fullName>
    </submittedName>
</protein>
<accession>A0ABD4TA74</accession>
<evidence type="ECO:0000256" key="1">
    <source>
        <dbReference type="SAM" id="Coils"/>
    </source>
</evidence>
<dbReference type="SUPFAM" id="SSF58113">
    <property type="entry name" value="Apolipoprotein A-I"/>
    <property type="match status" value="1"/>
</dbReference>
<reference evidence="3 4" key="1">
    <citation type="journal article" date="2015" name="Genome Announc.">
        <title>Draft Genome Sequence of Filamentous Marine Cyanobacterium Lyngbya confervoides Strain BDU141951.</title>
        <authorList>
            <person name="Chandrababunaidu M.M."/>
            <person name="Sen D."/>
            <person name="Tripathy S."/>
        </authorList>
    </citation>
    <scope>NUCLEOTIDE SEQUENCE [LARGE SCALE GENOMIC DNA]</scope>
    <source>
        <strain evidence="3 4">BDU141951</strain>
    </source>
</reference>
<dbReference type="AlphaFoldDB" id="A0ABD4TA74"/>
<feature type="compositionally biased region" description="Polar residues" evidence="2">
    <location>
        <begin position="133"/>
        <end position="144"/>
    </location>
</feature>
<dbReference type="Proteomes" id="UP000031561">
    <property type="component" value="Unassembled WGS sequence"/>
</dbReference>